<proteinExistence type="inferred from homology"/>
<dbReference type="PRINTS" id="PR00081">
    <property type="entry name" value="GDHRDH"/>
</dbReference>
<dbReference type="GO" id="GO:0016616">
    <property type="term" value="F:oxidoreductase activity, acting on the CH-OH group of donors, NAD or NADP as acceptor"/>
    <property type="evidence" value="ECO:0007669"/>
    <property type="project" value="TreeGrafter"/>
</dbReference>
<dbReference type="CDD" id="cd05233">
    <property type="entry name" value="SDR_c"/>
    <property type="match status" value="1"/>
</dbReference>
<dbReference type="SUPFAM" id="SSF51735">
    <property type="entry name" value="NAD(P)-binding Rossmann-fold domains"/>
    <property type="match status" value="1"/>
</dbReference>
<evidence type="ECO:0000313" key="5">
    <source>
        <dbReference type="Proteomes" id="UP000318126"/>
    </source>
</evidence>
<evidence type="ECO:0000313" key="4">
    <source>
        <dbReference type="EMBL" id="TRY15752.1"/>
    </source>
</evidence>
<comment type="caution">
    <text evidence="4">The sequence shown here is derived from an EMBL/GenBank/DDBJ whole genome shotgun (WGS) entry which is preliminary data.</text>
</comment>
<dbReference type="PRINTS" id="PR00080">
    <property type="entry name" value="SDRFAMILY"/>
</dbReference>
<dbReference type="AlphaFoldDB" id="A0A553JTG2"/>
<name>A0A553JTG2_SHEHA</name>
<comment type="similarity">
    <text evidence="1 3">Belongs to the short-chain dehydrogenases/reductases (SDR) family.</text>
</comment>
<keyword evidence="2" id="KW-0560">Oxidoreductase</keyword>
<dbReference type="InterPro" id="IPR002347">
    <property type="entry name" value="SDR_fam"/>
</dbReference>
<sequence>MRKVRKRLDRFSNSFKKIVPVNIPIYHNQLLKGRVAIVTGGTSGIGFEIASSFLRSGASVVITGRDKSRIKGAIEKILTSDNNNNGRIYGVVLDNSNIGAFESAFNEIIAFLGDKEIDILVNNAGVLKGGQFSHITSEEYDEVLDTNLKGVFFLSQLISKYMVENNIKGNILNIASSSSLRPAISPYTLSKWGLRGLTLGMAKTLAPQGIVVNGLAPGPTATPMLMKDSDDGIEHYVIPSQRYVTPEEVANFAVILVSSLSRSIIGDVVYMTGGAGNLTIDDIDYNF</sequence>
<dbReference type="PANTHER" id="PTHR42760:SF133">
    <property type="entry name" value="3-OXOACYL-[ACYL-CARRIER-PROTEIN] REDUCTASE"/>
    <property type="match status" value="1"/>
</dbReference>
<evidence type="ECO:0000256" key="2">
    <source>
        <dbReference type="ARBA" id="ARBA00023002"/>
    </source>
</evidence>
<dbReference type="EMBL" id="VKGK01000003">
    <property type="protein sequence ID" value="TRY15752.1"/>
    <property type="molecule type" value="Genomic_DNA"/>
</dbReference>
<dbReference type="FunFam" id="3.40.50.720:FF:000084">
    <property type="entry name" value="Short-chain dehydrogenase reductase"/>
    <property type="match status" value="1"/>
</dbReference>
<reference evidence="5" key="1">
    <citation type="submission" date="2019-07" db="EMBL/GenBank/DDBJ databases">
        <title>Shewanella sp. YLB-08 draft genomic sequence.</title>
        <authorList>
            <person name="Yu L."/>
        </authorList>
    </citation>
    <scope>NUCLEOTIDE SEQUENCE [LARGE SCALE GENOMIC DNA]</scope>
    <source>
        <strain evidence="5">JCM 20706</strain>
    </source>
</reference>
<organism evidence="4 5">
    <name type="scientific">Shewanella hanedai</name>
    <name type="common">Alteromonas hanedai</name>
    <dbReference type="NCBI Taxonomy" id="25"/>
    <lineage>
        <taxon>Bacteria</taxon>
        <taxon>Pseudomonadati</taxon>
        <taxon>Pseudomonadota</taxon>
        <taxon>Gammaproteobacteria</taxon>
        <taxon>Alteromonadales</taxon>
        <taxon>Shewanellaceae</taxon>
        <taxon>Shewanella</taxon>
    </lineage>
</organism>
<dbReference type="Proteomes" id="UP000318126">
    <property type="component" value="Unassembled WGS sequence"/>
</dbReference>
<evidence type="ECO:0000256" key="3">
    <source>
        <dbReference type="RuleBase" id="RU000363"/>
    </source>
</evidence>
<dbReference type="GO" id="GO:0006633">
    <property type="term" value="P:fatty acid biosynthetic process"/>
    <property type="evidence" value="ECO:0007669"/>
    <property type="project" value="TreeGrafter"/>
</dbReference>
<gene>
    <name evidence="4" type="ORF">FN961_04220</name>
</gene>
<protein>
    <submittedName>
        <fullName evidence="4">SDR family oxidoreductase</fullName>
    </submittedName>
</protein>
<accession>A0A553JTG2</accession>
<dbReference type="PANTHER" id="PTHR42760">
    <property type="entry name" value="SHORT-CHAIN DEHYDROGENASES/REDUCTASES FAMILY MEMBER"/>
    <property type="match status" value="1"/>
</dbReference>
<dbReference type="OrthoDB" id="9810734at2"/>
<dbReference type="Pfam" id="PF00106">
    <property type="entry name" value="adh_short"/>
    <property type="match status" value="1"/>
</dbReference>
<keyword evidence="5" id="KW-1185">Reference proteome</keyword>
<dbReference type="Gene3D" id="3.40.50.720">
    <property type="entry name" value="NAD(P)-binding Rossmann-like Domain"/>
    <property type="match status" value="1"/>
</dbReference>
<evidence type="ECO:0000256" key="1">
    <source>
        <dbReference type="ARBA" id="ARBA00006484"/>
    </source>
</evidence>
<dbReference type="GO" id="GO:0048038">
    <property type="term" value="F:quinone binding"/>
    <property type="evidence" value="ECO:0007669"/>
    <property type="project" value="TreeGrafter"/>
</dbReference>
<dbReference type="InterPro" id="IPR036291">
    <property type="entry name" value="NAD(P)-bd_dom_sf"/>
</dbReference>